<dbReference type="RefSeq" id="WP_394316613.1">
    <property type="nucleotide sequence ID" value="NZ_JBHMQV010000001.1"/>
</dbReference>
<protein>
    <submittedName>
        <fullName evidence="2">Alpha/beta hydrolase</fullName>
    </submittedName>
</protein>
<proteinExistence type="predicted"/>
<organism evidence="2 3">
    <name type="scientific">Streptomyces noboritoensis</name>
    <dbReference type="NCBI Taxonomy" id="67337"/>
    <lineage>
        <taxon>Bacteria</taxon>
        <taxon>Bacillati</taxon>
        <taxon>Actinomycetota</taxon>
        <taxon>Actinomycetes</taxon>
        <taxon>Kitasatosporales</taxon>
        <taxon>Streptomycetaceae</taxon>
        <taxon>Streptomyces</taxon>
    </lineage>
</organism>
<dbReference type="Pfam" id="PF07859">
    <property type="entry name" value="Abhydrolase_3"/>
    <property type="match status" value="1"/>
</dbReference>
<dbReference type="SUPFAM" id="SSF53474">
    <property type="entry name" value="alpha/beta-Hydrolases"/>
    <property type="match status" value="1"/>
</dbReference>
<dbReference type="PANTHER" id="PTHR23024:SF210">
    <property type="entry name" value="ALPHA_BETA HYDROLASE FOLD-3 DOMAIN-CONTAINING PROTEIN"/>
    <property type="match status" value="1"/>
</dbReference>
<evidence type="ECO:0000313" key="3">
    <source>
        <dbReference type="Proteomes" id="UP001589887"/>
    </source>
</evidence>
<keyword evidence="3" id="KW-1185">Reference proteome</keyword>
<evidence type="ECO:0000313" key="2">
    <source>
        <dbReference type="EMBL" id="MFC0842794.1"/>
    </source>
</evidence>
<sequence>MRLPHGRDRVVEGGVKVRVFVPEHVDGVYLHIHGGGWVFGSADGQDERLWRLAEEARPTVVSVEYRLAPEHPFLTGPDDCEAAARWLVKNAAAEFGTERLLIGGESAGAHLSVLHTPPLRTRRHRRTA</sequence>
<dbReference type="GO" id="GO:0016787">
    <property type="term" value="F:hydrolase activity"/>
    <property type="evidence" value="ECO:0007669"/>
    <property type="project" value="UniProtKB-KW"/>
</dbReference>
<dbReference type="Proteomes" id="UP001589887">
    <property type="component" value="Unassembled WGS sequence"/>
</dbReference>
<dbReference type="InterPro" id="IPR029058">
    <property type="entry name" value="AB_hydrolase_fold"/>
</dbReference>
<evidence type="ECO:0000259" key="1">
    <source>
        <dbReference type="Pfam" id="PF07859"/>
    </source>
</evidence>
<name>A0ABV6TCF0_9ACTN</name>
<dbReference type="Gene3D" id="3.40.50.1820">
    <property type="entry name" value="alpha/beta hydrolase"/>
    <property type="match status" value="1"/>
</dbReference>
<comment type="caution">
    <text evidence="2">The sequence shown here is derived from an EMBL/GenBank/DDBJ whole genome shotgun (WGS) entry which is preliminary data.</text>
</comment>
<accession>A0ABV6TCF0</accession>
<dbReference type="InterPro" id="IPR013094">
    <property type="entry name" value="AB_hydrolase_3"/>
</dbReference>
<reference evidence="2 3" key="1">
    <citation type="submission" date="2024-09" db="EMBL/GenBank/DDBJ databases">
        <authorList>
            <person name="Sun Q."/>
            <person name="Mori K."/>
        </authorList>
    </citation>
    <scope>NUCLEOTIDE SEQUENCE [LARGE SCALE GENOMIC DNA]</scope>
    <source>
        <strain evidence="2 3">JCM 4557</strain>
    </source>
</reference>
<dbReference type="InterPro" id="IPR050466">
    <property type="entry name" value="Carboxylest/Gibb_receptor"/>
</dbReference>
<dbReference type="EMBL" id="JBHMQV010000001">
    <property type="protein sequence ID" value="MFC0842794.1"/>
    <property type="molecule type" value="Genomic_DNA"/>
</dbReference>
<keyword evidence="2" id="KW-0378">Hydrolase</keyword>
<feature type="domain" description="Alpha/beta hydrolase fold-3" evidence="1">
    <location>
        <begin position="30"/>
        <end position="114"/>
    </location>
</feature>
<dbReference type="PANTHER" id="PTHR23024">
    <property type="entry name" value="ARYLACETAMIDE DEACETYLASE"/>
    <property type="match status" value="1"/>
</dbReference>
<gene>
    <name evidence="2" type="ORF">ACFH04_03440</name>
</gene>